<organism evidence="1 2">
    <name type="scientific">Kipferlia bialata</name>
    <dbReference type="NCBI Taxonomy" id="797122"/>
    <lineage>
        <taxon>Eukaryota</taxon>
        <taxon>Metamonada</taxon>
        <taxon>Carpediemonas-like organisms</taxon>
        <taxon>Kipferlia</taxon>
    </lineage>
</organism>
<reference evidence="1 2" key="1">
    <citation type="journal article" date="2018" name="PLoS ONE">
        <title>The draft genome of Kipferlia bialata reveals reductive genome evolution in fornicate parasites.</title>
        <authorList>
            <person name="Tanifuji G."/>
            <person name="Takabayashi S."/>
            <person name="Kume K."/>
            <person name="Takagi M."/>
            <person name="Nakayama T."/>
            <person name="Kamikawa R."/>
            <person name="Inagaki Y."/>
            <person name="Hashimoto T."/>
        </authorList>
    </citation>
    <scope>NUCLEOTIDE SEQUENCE [LARGE SCALE GENOMIC DNA]</scope>
    <source>
        <strain evidence="1">NY0173</strain>
    </source>
</reference>
<dbReference type="AlphaFoldDB" id="A0A9K3CRL2"/>
<evidence type="ECO:0000313" key="1">
    <source>
        <dbReference type="EMBL" id="GIQ81587.1"/>
    </source>
</evidence>
<proteinExistence type="predicted"/>
<sequence>MQFPMYWYGNTWLHRQARVTFTHPPFDLDTTLSREATQASSAAFAQAVNAGRMRHRVKAYTVHVPENGHVPSAVQKPTGYLVISIPSKSFDILVCVHHPKEPEEDGGEAQEAEVDAEQAYRDAQGLTEMEDLQIPSDVGHVHKGEVVNVVDECFGSHFVKARLRTFTLGPVAPADNLLGDDGPSSTVTPPPERYHSVDVLIRTDLLDKEREGCQSEGGDGGIYFTALTNACMSVAHQLISIMTDAEAKAGQERAQRMP</sequence>
<protein>
    <submittedName>
        <fullName evidence="1">Uncharacterized protein</fullName>
    </submittedName>
</protein>
<name>A0A9K3CRL2_9EUKA</name>
<accession>A0A9K3CRL2</accession>
<dbReference type="Proteomes" id="UP000265618">
    <property type="component" value="Unassembled WGS sequence"/>
</dbReference>
<comment type="caution">
    <text evidence="1">The sequence shown here is derived from an EMBL/GenBank/DDBJ whole genome shotgun (WGS) entry which is preliminary data.</text>
</comment>
<keyword evidence="2" id="KW-1185">Reference proteome</keyword>
<evidence type="ECO:0000313" key="2">
    <source>
        <dbReference type="Proteomes" id="UP000265618"/>
    </source>
</evidence>
<gene>
    <name evidence="1" type="ORF">KIPB_002565</name>
</gene>
<dbReference type="EMBL" id="BDIP01000434">
    <property type="protein sequence ID" value="GIQ81587.1"/>
    <property type="molecule type" value="Genomic_DNA"/>
</dbReference>